<organism evidence="1 2">
    <name type="scientific">Limnospira indica PCC 8005</name>
    <dbReference type="NCBI Taxonomy" id="376219"/>
    <lineage>
        <taxon>Bacteria</taxon>
        <taxon>Bacillati</taxon>
        <taxon>Cyanobacteriota</taxon>
        <taxon>Cyanophyceae</taxon>
        <taxon>Oscillatoriophycideae</taxon>
        <taxon>Oscillatoriales</taxon>
        <taxon>Sirenicapillariaceae</taxon>
        <taxon>Limnospira</taxon>
    </lineage>
</organism>
<proteinExistence type="predicted"/>
<dbReference type="Proteomes" id="UP000032946">
    <property type="component" value="Chromosome"/>
</dbReference>
<dbReference type="EMBL" id="FO818640">
    <property type="protein sequence ID" value="CDM98214.1"/>
    <property type="molecule type" value="Genomic_DNA"/>
</dbReference>
<sequence>MPPANFHQVLELAESLSESEQDFLIEILQKRLSEKRRKEIAESIVEAHAEYKQGKTQPVTVDDLMADKETRFSKKPGFSGVDT</sequence>
<gene>
    <name evidence="1" type="ORF">ARTHRO_60815</name>
</gene>
<dbReference type="RefSeq" id="WP_006622828.1">
    <property type="nucleotide sequence ID" value="NZ_FO818640.1"/>
</dbReference>
<dbReference type="AlphaFoldDB" id="A0A9P1KLR8"/>
<reference evidence="1 2" key="1">
    <citation type="submission" date="2014-02" db="EMBL/GenBank/DDBJ databases">
        <authorList>
            <person name="Genoscope - CEA"/>
        </authorList>
    </citation>
    <scope>NUCLEOTIDE SEQUENCE [LARGE SCALE GENOMIC DNA]</scope>
    <source>
        <strain evidence="1 2">PCC 8005</strain>
    </source>
</reference>
<accession>A0A9P1KLR8</accession>
<name>A0A9P1KLR8_9CYAN</name>
<evidence type="ECO:0000313" key="2">
    <source>
        <dbReference type="Proteomes" id="UP000032946"/>
    </source>
</evidence>
<evidence type="ECO:0000313" key="1">
    <source>
        <dbReference type="EMBL" id="CDM98214.1"/>
    </source>
</evidence>
<keyword evidence="2" id="KW-1185">Reference proteome</keyword>
<protein>
    <submittedName>
        <fullName evidence="1">Uncharacterized protein</fullName>
    </submittedName>
</protein>